<dbReference type="Proteomes" id="UP000198975">
    <property type="component" value="Unassembled WGS sequence"/>
</dbReference>
<sequence length="41" mass="4631">MQAFFVCTTQKEANKLKNNGLKVSLPHFGRLINLGRVKLSE</sequence>
<name>A0A1C4E8R1_9ENTR</name>
<protein>
    <submittedName>
        <fullName evidence="1">Uncharacterized protein</fullName>
    </submittedName>
</protein>
<keyword evidence="2" id="KW-1185">Reference proteome</keyword>
<gene>
    <name evidence="1" type="ORF">GA0061071_11927</name>
</gene>
<reference evidence="2" key="1">
    <citation type="submission" date="2016-08" db="EMBL/GenBank/DDBJ databases">
        <authorList>
            <person name="Varghese N."/>
            <person name="Submissions Spin"/>
        </authorList>
    </citation>
    <scope>NUCLEOTIDE SEQUENCE [LARGE SCALE GENOMIC DNA]</scope>
    <source>
        <strain evidence="2">REICA_082</strain>
    </source>
</reference>
<evidence type="ECO:0000313" key="2">
    <source>
        <dbReference type="Proteomes" id="UP000198975"/>
    </source>
</evidence>
<proteinExistence type="predicted"/>
<dbReference type="AlphaFoldDB" id="A0A1C4E8R1"/>
<evidence type="ECO:0000313" key="1">
    <source>
        <dbReference type="EMBL" id="SCC39911.1"/>
    </source>
</evidence>
<accession>A0A1C4E8R1</accession>
<organism evidence="1 2">
    <name type="scientific">Kosakonia oryzendophytica</name>
    <dbReference type="NCBI Taxonomy" id="1005665"/>
    <lineage>
        <taxon>Bacteria</taxon>
        <taxon>Pseudomonadati</taxon>
        <taxon>Pseudomonadota</taxon>
        <taxon>Gammaproteobacteria</taxon>
        <taxon>Enterobacterales</taxon>
        <taxon>Enterobacteriaceae</taxon>
        <taxon>Kosakonia</taxon>
    </lineage>
</organism>
<dbReference type="EMBL" id="FMAY01000019">
    <property type="protein sequence ID" value="SCC39911.1"/>
    <property type="molecule type" value="Genomic_DNA"/>
</dbReference>